<reference evidence="2 3" key="1">
    <citation type="submission" date="2016-01" db="EMBL/GenBank/DDBJ databases">
        <title>Whole genome sequencing of Myroides marinus L41.</title>
        <authorList>
            <person name="Hong K.W."/>
        </authorList>
    </citation>
    <scope>NUCLEOTIDE SEQUENCE [LARGE SCALE GENOMIC DNA]</scope>
    <source>
        <strain evidence="2 3">L41</strain>
    </source>
</reference>
<proteinExistence type="predicted"/>
<dbReference type="EMBL" id="LQNU01000112">
    <property type="protein sequence ID" value="KZE73362.1"/>
    <property type="molecule type" value="Genomic_DNA"/>
</dbReference>
<feature type="transmembrane region" description="Helical" evidence="1">
    <location>
        <begin position="9"/>
        <end position="27"/>
    </location>
</feature>
<sequence length="109" mass="13007">MVRIRTKQIILYLIGVLLLVFGYPDFWNKVIDYHRLKEEIKRSTQEAEEAISQPFEVQELVYDSNSKRWKNKQHYFQVIHLGKVNFKSKQKVNINTIETNDDENASDSF</sequence>
<organism evidence="2 3">
    <name type="scientific">Myroides marinus</name>
    <dbReference type="NCBI Taxonomy" id="703342"/>
    <lineage>
        <taxon>Bacteria</taxon>
        <taxon>Pseudomonadati</taxon>
        <taxon>Bacteroidota</taxon>
        <taxon>Flavobacteriia</taxon>
        <taxon>Flavobacteriales</taxon>
        <taxon>Flavobacteriaceae</taxon>
        <taxon>Myroides</taxon>
    </lineage>
</organism>
<protein>
    <submittedName>
        <fullName evidence="2">Uncharacterized protein</fullName>
    </submittedName>
</protein>
<dbReference type="OrthoDB" id="1365761at2"/>
<evidence type="ECO:0000313" key="2">
    <source>
        <dbReference type="EMBL" id="KZE73362.1"/>
    </source>
</evidence>
<comment type="caution">
    <text evidence="2">The sequence shown here is derived from an EMBL/GenBank/DDBJ whole genome shotgun (WGS) entry which is preliminary data.</text>
</comment>
<keyword evidence="1" id="KW-0812">Transmembrane</keyword>
<keyword evidence="1" id="KW-0472">Membrane</keyword>
<evidence type="ECO:0000256" key="1">
    <source>
        <dbReference type="SAM" id="Phobius"/>
    </source>
</evidence>
<accession>A0A165Q1R1</accession>
<evidence type="ECO:0000313" key="3">
    <source>
        <dbReference type="Proteomes" id="UP000076630"/>
    </source>
</evidence>
<dbReference type="Proteomes" id="UP000076630">
    <property type="component" value="Unassembled WGS sequence"/>
</dbReference>
<keyword evidence="3" id="KW-1185">Reference proteome</keyword>
<name>A0A165Q1R1_9FLAO</name>
<gene>
    <name evidence="2" type="ORF">AV926_18435</name>
</gene>
<keyword evidence="1" id="KW-1133">Transmembrane helix</keyword>
<dbReference type="AlphaFoldDB" id="A0A165Q1R1"/>